<proteinExistence type="predicted"/>
<accession>A0ABR9QV14</accession>
<dbReference type="GO" id="GO:0005524">
    <property type="term" value="F:ATP binding"/>
    <property type="evidence" value="ECO:0007669"/>
    <property type="project" value="UniProtKB-KW"/>
</dbReference>
<keyword evidence="2" id="KW-1185">Reference proteome</keyword>
<dbReference type="SUPFAM" id="SSF52540">
    <property type="entry name" value="P-loop containing nucleoside triphosphate hydrolases"/>
    <property type="match status" value="1"/>
</dbReference>
<keyword evidence="1" id="KW-0547">Nucleotide-binding</keyword>
<dbReference type="RefSeq" id="WP_226384389.1">
    <property type="nucleotide sequence ID" value="NZ_JADCKA010000001.1"/>
</dbReference>
<reference evidence="1 2" key="1">
    <citation type="submission" date="2020-10" db="EMBL/GenBank/DDBJ databases">
        <title>ChiBAC.</title>
        <authorList>
            <person name="Zenner C."/>
            <person name="Hitch T.C.A."/>
            <person name="Clavel T."/>
        </authorList>
    </citation>
    <scope>NUCLEOTIDE SEQUENCE [LARGE SCALE GENOMIC DNA]</scope>
    <source>
        <strain evidence="1 2">DSM 108706</strain>
    </source>
</reference>
<dbReference type="InterPro" id="IPR027417">
    <property type="entry name" value="P-loop_NTPase"/>
</dbReference>
<dbReference type="Gene3D" id="3.40.50.300">
    <property type="entry name" value="P-loop containing nucleotide triphosphate hydrolases"/>
    <property type="match status" value="1"/>
</dbReference>
<dbReference type="Proteomes" id="UP001516588">
    <property type="component" value="Unassembled WGS sequence"/>
</dbReference>
<organism evidence="1 2">
    <name type="scientific">Gallibacter intestinalis</name>
    <dbReference type="NCBI Taxonomy" id="2779356"/>
    <lineage>
        <taxon>Bacteria</taxon>
        <taxon>Bacillati</taxon>
        <taxon>Bacillota</taxon>
        <taxon>Clostridia</taxon>
        <taxon>Eubacteriales</taxon>
        <taxon>Eubacteriaceae</taxon>
        <taxon>Gallibacter</taxon>
    </lineage>
</organism>
<evidence type="ECO:0000313" key="2">
    <source>
        <dbReference type="Proteomes" id="UP001516588"/>
    </source>
</evidence>
<dbReference type="EMBL" id="JADCKA010000001">
    <property type="protein sequence ID" value="MBE5034718.1"/>
    <property type="molecule type" value="Genomic_DNA"/>
</dbReference>
<protein>
    <submittedName>
        <fullName evidence="1">ATP-binding protein</fullName>
    </submittedName>
</protein>
<keyword evidence="1" id="KW-0067">ATP-binding</keyword>
<comment type="caution">
    <text evidence="1">The sequence shown here is derived from an EMBL/GenBank/DDBJ whole genome shotgun (WGS) entry which is preliminary data.</text>
</comment>
<evidence type="ECO:0000313" key="1">
    <source>
        <dbReference type="EMBL" id="MBE5034718.1"/>
    </source>
</evidence>
<gene>
    <name evidence="1" type="ORF">INF20_00240</name>
</gene>
<name>A0ABR9QV14_9FIRM</name>
<sequence length="369" mass="42805">MILMDMKVDNLYALNDFHMNMSYPKKIVNSSIPNEFLEDRKNFRYKKLNIIMGSNATGKTSIGKLLMNFANYISDTIYRRFFALVDDVSKPAYLSLDFVVKEPILYRFEMNINPKNGDEYTKEDIDIKLVMTKINTNDNYETCAERIDKGSFTEVSVDDIDLGGWFFTYPFDELGKINTYSIRDNDSRYLDVLKKVMTTLDPSIKDIKKIEDVENAYIIYLSNKKVLLENGKIQSENYLSSGTKEGIELAYIIASMNFGYHDFHYCDEMFSYINSDIEKAIISVIIDKLSDRKQVFFTTHNSDVLDMNIPKHSFTFLKRRIIDGVPKTEAVYASDYLKRNTDSLKNAVENDLFCTAPDLNKIFEIDEEI</sequence>